<sequence length="198" mass="22454">MERLALPTKSFQRRGNYAEKAATTAPSPEAQELLAQLYDIQEPAPVSWWPPAPGWWLLALLIMLSLLGIALWIRHQHKQTKRNRYKVKAVNLLNTVDISRPEATGEINEILKRVAVTTYGRTRCGNLTGSAWLSFLEQSASLKCPDEARTALLEQLYRGTSKQESSQAFQQYAIQWVLQHQLSMQEPEKQVSEEHAGV</sequence>
<protein>
    <submittedName>
        <fullName evidence="2">DUF4381 domain-containing protein</fullName>
    </submittedName>
</protein>
<feature type="transmembrane region" description="Helical" evidence="1">
    <location>
        <begin position="55"/>
        <end position="73"/>
    </location>
</feature>
<keyword evidence="1" id="KW-0472">Membrane</keyword>
<proteinExistence type="predicted"/>
<evidence type="ECO:0000313" key="3">
    <source>
        <dbReference type="Proteomes" id="UP001055658"/>
    </source>
</evidence>
<keyword evidence="1" id="KW-1133">Transmembrane helix</keyword>
<gene>
    <name evidence="2" type="ORF">MJO52_12435</name>
</gene>
<dbReference type="Pfam" id="PF14316">
    <property type="entry name" value="DUF4381"/>
    <property type="match status" value="1"/>
</dbReference>
<keyword evidence="1" id="KW-0812">Transmembrane</keyword>
<evidence type="ECO:0000256" key="1">
    <source>
        <dbReference type="SAM" id="Phobius"/>
    </source>
</evidence>
<organism evidence="2 3">
    <name type="scientific">Microbulbifer variabilis</name>
    <dbReference type="NCBI Taxonomy" id="266805"/>
    <lineage>
        <taxon>Bacteria</taxon>
        <taxon>Pseudomonadati</taxon>
        <taxon>Pseudomonadota</taxon>
        <taxon>Gammaproteobacteria</taxon>
        <taxon>Cellvibrionales</taxon>
        <taxon>Microbulbiferaceae</taxon>
        <taxon>Microbulbifer</taxon>
    </lineage>
</organism>
<dbReference type="Proteomes" id="UP001055658">
    <property type="component" value="Chromosome"/>
</dbReference>
<accession>A0ABY4V6T3</accession>
<keyword evidence="3" id="KW-1185">Reference proteome</keyword>
<dbReference type="InterPro" id="IPR025489">
    <property type="entry name" value="DUF4381"/>
</dbReference>
<reference evidence="2" key="1">
    <citation type="submission" date="2022-02" db="EMBL/GenBank/DDBJ databases">
        <title>Coral-associated bacteria.</title>
        <authorList>
            <person name="Tang K."/>
            <person name="Wang X."/>
        </authorList>
    </citation>
    <scope>NUCLEOTIDE SEQUENCE</scope>
    <source>
        <strain evidence="2">SCSIO 43006</strain>
    </source>
</reference>
<name>A0ABY4V6T3_9GAMM</name>
<evidence type="ECO:0000313" key="2">
    <source>
        <dbReference type="EMBL" id="USD19887.1"/>
    </source>
</evidence>
<dbReference type="EMBL" id="CP092418">
    <property type="protein sequence ID" value="USD19887.1"/>
    <property type="molecule type" value="Genomic_DNA"/>
</dbReference>
<dbReference type="RefSeq" id="WP_252081978.1">
    <property type="nucleotide sequence ID" value="NZ_CP092418.1"/>
</dbReference>